<reference evidence="1" key="1">
    <citation type="journal article" date="2021" name="PeerJ">
        <title>Extensive microbial diversity within the chicken gut microbiome revealed by metagenomics and culture.</title>
        <authorList>
            <person name="Gilroy R."/>
            <person name="Ravi A."/>
            <person name="Getino M."/>
            <person name="Pursley I."/>
            <person name="Horton D.L."/>
            <person name="Alikhan N.F."/>
            <person name="Baker D."/>
            <person name="Gharbi K."/>
            <person name="Hall N."/>
            <person name="Watson M."/>
            <person name="Adriaenssens E.M."/>
            <person name="Foster-Nyarko E."/>
            <person name="Jarju S."/>
            <person name="Secka A."/>
            <person name="Antonio M."/>
            <person name="Oren A."/>
            <person name="Chaudhuri R.R."/>
            <person name="La Ragione R."/>
            <person name="Hildebrand F."/>
            <person name="Pallen M.J."/>
        </authorList>
    </citation>
    <scope>NUCLEOTIDE SEQUENCE</scope>
    <source>
        <strain evidence="1">ChiGjej6B6-14162</strain>
    </source>
</reference>
<organism evidence="1 2">
    <name type="scientific">Candidatus Parabacteroides intestinipullorum</name>
    <dbReference type="NCBI Taxonomy" id="2838723"/>
    <lineage>
        <taxon>Bacteria</taxon>
        <taxon>Pseudomonadati</taxon>
        <taxon>Bacteroidota</taxon>
        <taxon>Bacteroidia</taxon>
        <taxon>Bacteroidales</taxon>
        <taxon>Tannerellaceae</taxon>
        <taxon>Parabacteroides</taxon>
    </lineage>
</organism>
<proteinExistence type="predicted"/>
<evidence type="ECO:0000313" key="1">
    <source>
        <dbReference type="EMBL" id="HIX75113.1"/>
    </source>
</evidence>
<reference evidence="1" key="2">
    <citation type="submission" date="2021-04" db="EMBL/GenBank/DDBJ databases">
        <authorList>
            <person name="Gilroy R."/>
        </authorList>
    </citation>
    <scope>NUCLEOTIDE SEQUENCE</scope>
    <source>
        <strain evidence="1">ChiGjej6B6-14162</strain>
    </source>
</reference>
<dbReference type="SUPFAM" id="SSF53448">
    <property type="entry name" value="Nucleotide-diphospho-sugar transferases"/>
    <property type="match status" value="1"/>
</dbReference>
<gene>
    <name evidence="1" type="ORF">H9977_08805</name>
</gene>
<comment type="caution">
    <text evidence="1">The sequence shown here is derived from an EMBL/GenBank/DDBJ whole genome shotgun (WGS) entry which is preliminary data.</text>
</comment>
<dbReference type="Proteomes" id="UP000886740">
    <property type="component" value="Unassembled WGS sequence"/>
</dbReference>
<protein>
    <submittedName>
        <fullName evidence="1">Glycosyltransferase family 2 protein</fullName>
    </submittedName>
</protein>
<name>A0A9D1X901_9BACT</name>
<sequence length="94" mass="11159">GNIIHLPFRGCCMALKKELLNYILPFPRNIIVHDAWIGIISVLKKGFLIIDDRLIDYRIHANNVSVKKSQNSFFYKIYYRFVILYQAMLRVFHT</sequence>
<dbReference type="EMBL" id="DXEL01000059">
    <property type="protein sequence ID" value="HIX75113.1"/>
    <property type="molecule type" value="Genomic_DNA"/>
</dbReference>
<dbReference type="AlphaFoldDB" id="A0A9D1X901"/>
<feature type="non-terminal residue" evidence="1">
    <location>
        <position position="1"/>
    </location>
</feature>
<dbReference type="InterPro" id="IPR029044">
    <property type="entry name" value="Nucleotide-diphossugar_trans"/>
</dbReference>
<accession>A0A9D1X901</accession>
<evidence type="ECO:0000313" key="2">
    <source>
        <dbReference type="Proteomes" id="UP000886740"/>
    </source>
</evidence>